<evidence type="ECO:0000259" key="1">
    <source>
        <dbReference type="Pfam" id="PF02625"/>
    </source>
</evidence>
<evidence type="ECO:0000259" key="2">
    <source>
        <dbReference type="Pfam" id="PF13478"/>
    </source>
</evidence>
<feature type="domain" description="XdhC- CoxI" evidence="1">
    <location>
        <begin position="24"/>
        <end position="89"/>
    </location>
</feature>
<dbReference type="Proteomes" id="UP000566813">
    <property type="component" value="Unassembled WGS sequence"/>
</dbReference>
<gene>
    <name evidence="3" type="ORF">H7F51_10610</name>
</gene>
<proteinExistence type="predicted"/>
<dbReference type="Pfam" id="PF13478">
    <property type="entry name" value="XdhC_C"/>
    <property type="match status" value="1"/>
</dbReference>
<accession>A0A7X1FS74</accession>
<dbReference type="InterPro" id="IPR052698">
    <property type="entry name" value="MoCofactor_Util/Proc"/>
</dbReference>
<evidence type="ECO:0000313" key="4">
    <source>
        <dbReference type="Proteomes" id="UP000566813"/>
    </source>
</evidence>
<dbReference type="RefSeq" id="WP_185664282.1">
    <property type="nucleotide sequence ID" value="NZ_JACLAW010000007.1"/>
</dbReference>
<feature type="domain" description="XdhC Rossmann" evidence="2">
    <location>
        <begin position="165"/>
        <end position="306"/>
    </location>
</feature>
<sequence>MEPRDNRDSMVSHPRDIAAFALQRVGGGVALVFVTSVEGGSVRAPGLRMAVAADGEAVGFVSNGCVESDLVAAARRAIAKGAPASLAYGRGSGRIDIVLPCGGRIELLVVPVGPDQLAVLEALTGDERAAGTILLGPGGTIGWAAPEAAAPVGGWAFALHPRIRLVVVGSGHEALLLARLGAASDMAAELVSPDEPSLAAARRAGLPARALSGLSSPVALGADPGTAIALMFHDHEWEQRVLLEALAGPAFYIGALGSVRAHDRRAEALAAAGCDAAAIGRIRAPIGLVPRLRDPNLLAVSVLAEIAATFQSRFTAF</sequence>
<keyword evidence="4" id="KW-1185">Reference proteome</keyword>
<name>A0A7X1FS74_9SPHN</name>
<dbReference type="InterPro" id="IPR027051">
    <property type="entry name" value="XdhC_Rossmann_dom"/>
</dbReference>
<reference evidence="3 4" key="1">
    <citation type="submission" date="2020-08" db="EMBL/GenBank/DDBJ databases">
        <title>The genome sequence of type strain Novosphingobium flavum NBRC 111647.</title>
        <authorList>
            <person name="Liu Y."/>
        </authorList>
    </citation>
    <scope>NUCLEOTIDE SEQUENCE [LARGE SCALE GENOMIC DNA]</scope>
    <source>
        <strain evidence="3 4">NBRC 111647</strain>
    </source>
</reference>
<dbReference type="EMBL" id="JACLAW010000007">
    <property type="protein sequence ID" value="MBC2665978.1"/>
    <property type="molecule type" value="Genomic_DNA"/>
</dbReference>
<evidence type="ECO:0000313" key="3">
    <source>
        <dbReference type="EMBL" id="MBC2665978.1"/>
    </source>
</evidence>
<dbReference type="Pfam" id="PF02625">
    <property type="entry name" value="XdhC_CoxI"/>
    <property type="match status" value="1"/>
</dbReference>
<dbReference type="PANTHER" id="PTHR30388:SF4">
    <property type="entry name" value="MOLYBDENUM COFACTOR INSERTION CHAPERONE PAOD"/>
    <property type="match status" value="1"/>
</dbReference>
<organism evidence="3 4">
    <name type="scientific">Novosphingobium flavum</name>
    <dbReference type="NCBI Taxonomy" id="1778672"/>
    <lineage>
        <taxon>Bacteria</taxon>
        <taxon>Pseudomonadati</taxon>
        <taxon>Pseudomonadota</taxon>
        <taxon>Alphaproteobacteria</taxon>
        <taxon>Sphingomonadales</taxon>
        <taxon>Sphingomonadaceae</taxon>
        <taxon>Novosphingobium</taxon>
    </lineage>
</organism>
<comment type="caution">
    <text evidence="3">The sequence shown here is derived from an EMBL/GenBank/DDBJ whole genome shotgun (WGS) entry which is preliminary data.</text>
</comment>
<dbReference type="InterPro" id="IPR003777">
    <property type="entry name" value="XdhC_CoxI"/>
</dbReference>
<dbReference type="AlphaFoldDB" id="A0A7X1FS74"/>
<dbReference type="Gene3D" id="3.40.50.720">
    <property type="entry name" value="NAD(P)-binding Rossmann-like Domain"/>
    <property type="match status" value="1"/>
</dbReference>
<dbReference type="PANTHER" id="PTHR30388">
    <property type="entry name" value="ALDEHYDE OXIDOREDUCTASE MOLYBDENUM COFACTOR ASSEMBLY PROTEIN"/>
    <property type="match status" value="1"/>
</dbReference>
<protein>
    <submittedName>
        <fullName evidence="3">XdhC family protein</fullName>
    </submittedName>
</protein>